<evidence type="ECO:0000256" key="5">
    <source>
        <dbReference type="ARBA" id="ARBA00023136"/>
    </source>
</evidence>
<feature type="transmembrane region" description="Helical" evidence="7">
    <location>
        <begin position="370"/>
        <end position="388"/>
    </location>
</feature>
<keyword evidence="10" id="KW-1185">Reference proteome</keyword>
<keyword evidence="2" id="KW-1003">Cell membrane</keyword>
<gene>
    <name evidence="9" type="ORF">J2S57_003013</name>
</gene>
<evidence type="ECO:0000256" key="7">
    <source>
        <dbReference type="SAM" id="Phobius"/>
    </source>
</evidence>
<sequence length="533" mass="54627">MSGTQEPGGNAWGTPDSGVPGPAPMTGGQPPAGQPNAGQPNPGRPNPGPGAGGGTDGGPGDPGAPDGRTGWGPAPEPGSPHRRPGDDAFARLREFGAYRSSEGRWVAGVASGLARRFDIDQTLIRGAFVALSIVGGLGVALYGICWLLLPQEEDGRIHLQEAIRGRFSAGFFAAVVLSFAAIGGGGPWSHNGAGFWGFPGTIILAVLIVGGLWWMARNLPQPNGRGGAQPLNQPGAQPDPNAAGSSGLPYWTTPEGSRELGEKAARWGRETGDAISAWGKDFGNRQRTAHEEAAWQHHEAQRLVRARTAPSRRVRQVTLGLALIVATVVLMTEAFGDLPGWAGLTALGAAITVIAGGVVANGLMGRRSPGLAGLGILLTLFLSVGAVAQHAGVETSRHMAVIGSTSWTPKSAGDAASQYNLAIGEARLNITPAALEGATPTDPLEIQVNVGVGHLVLNLPAWAGYEVDARLGAGEMVEPGGAAYEVKGDSGNRSRTFTGGEGDPVLKIVAQQGVGQLEMNRVSQSGAEVEGAN</sequence>
<feature type="region of interest" description="Disordered" evidence="6">
    <location>
        <begin position="1"/>
        <end position="87"/>
    </location>
</feature>
<keyword evidence="4 7" id="KW-1133">Transmembrane helix</keyword>
<evidence type="ECO:0000256" key="1">
    <source>
        <dbReference type="ARBA" id="ARBA00004162"/>
    </source>
</evidence>
<comment type="subcellular location">
    <subcellularLocation>
        <location evidence="1">Cell membrane</location>
        <topology evidence="1">Single-pass membrane protein</topology>
    </subcellularLocation>
</comment>
<feature type="transmembrane region" description="Helical" evidence="7">
    <location>
        <begin position="126"/>
        <end position="149"/>
    </location>
</feature>
<evidence type="ECO:0000256" key="3">
    <source>
        <dbReference type="ARBA" id="ARBA00022692"/>
    </source>
</evidence>
<dbReference type="Pfam" id="PF04024">
    <property type="entry name" value="PspC"/>
    <property type="match status" value="1"/>
</dbReference>
<reference evidence="9 10" key="1">
    <citation type="submission" date="2023-07" db="EMBL/GenBank/DDBJ databases">
        <title>Sequencing the genomes of 1000 actinobacteria strains.</title>
        <authorList>
            <person name="Klenk H.-P."/>
        </authorList>
    </citation>
    <scope>NUCLEOTIDE SEQUENCE [LARGE SCALE GENOMIC DNA]</scope>
    <source>
        <strain evidence="9 10">DSM 44388</strain>
    </source>
</reference>
<feature type="region of interest" description="Disordered" evidence="6">
    <location>
        <begin position="224"/>
        <end position="249"/>
    </location>
</feature>
<dbReference type="EMBL" id="JAUSQZ010000001">
    <property type="protein sequence ID" value="MDP9827264.1"/>
    <property type="molecule type" value="Genomic_DNA"/>
</dbReference>
<proteinExistence type="predicted"/>
<comment type="caution">
    <text evidence="9">The sequence shown here is derived from an EMBL/GenBank/DDBJ whole genome shotgun (WGS) entry which is preliminary data.</text>
</comment>
<evidence type="ECO:0000313" key="9">
    <source>
        <dbReference type="EMBL" id="MDP9827264.1"/>
    </source>
</evidence>
<feature type="transmembrane region" description="Helical" evidence="7">
    <location>
        <begin position="317"/>
        <end position="335"/>
    </location>
</feature>
<name>A0ABT9P4C8_9ACTN</name>
<dbReference type="InterPro" id="IPR007168">
    <property type="entry name" value="Phageshock_PspC_N"/>
</dbReference>
<feature type="compositionally biased region" description="Low complexity" evidence="6">
    <location>
        <begin position="26"/>
        <end position="41"/>
    </location>
</feature>
<evidence type="ECO:0000256" key="4">
    <source>
        <dbReference type="ARBA" id="ARBA00022989"/>
    </source>
</evidence>
<protein>
    <submittedName>
        <fullName evidence="9">Phage shock protein PspC (Stress-responsive transcriptional regulator)</fullName>
    </submittedName>
</protein>
<feature type="transmembrane region" description="Helical" evidence="7">
    <location>
        <begin position="169"/>
        <end position="189"/>
    </location>
</feature>
<feature type="domain" description="Phage shock protein PspC N-terminal" evidence="8">
    <location>
        <begin position="98"/>
        <end position="152"/>
    </location>
</feature>
<dbReference type="Proteomes" id="UP001235712">
    <property type="component" value="Unassembled WGS sequence"/>
</dbReference>
<feature type="compositionally biased region" description="Gly residues" evidence="6">
    <location>
        <begin position="49"/>
        <end position="61"/>
    </location>
</feature>
<accession>A0ABT9P4C8</accession>
<dbReference type="InterPro" id="IPR052027">
    <property type="entry name" value="PspC"/>
</dbReference>
<evidence type="ECO:0000256" key="6">
    <source>
        <dbReference type="SAM" id="MobiDB-lite"/>
    </source>
</evidence>
<feature type="transmembrane region" description="Helical" evidence="7">
    <location>
        <begin position="341"/>
        <end position="363"/>
    </location>
</feature>
<evidence type="ECO:0000313" key="10">
    <source>
        <dbReference type="Proteomes" id="UP001235712"/>
    </source>
</evidence>
<evidence type="ECO:0000256" key="2">
    <source>
        <dbReference type="ARBA" id="ARBA00022475"/>
    </source>
</evidence>
<dbReference type="PANTHER" id="PTHR33885:SF3">
    <property type="entry name" value="PHAGE SHOCK PROTEIN C"/>
    <property type="match status" value="1"/>
</dbReference>
<dbReference type="PANTHER" id="PTHR33885">
    <property type="entry name" value="PHAGE SHOCK PROTEIN C"/>
    <property type="match status" value="1"/>
</dbReference>
<evidence type="ECO:0000259" key="8">
    <source>
        <dbReference type="Pfam" id="PF04024"/>
    </source>
</evidence>
<keyword evidence="3 7" id="KW-0812">Transmembrane</keyword>
<organism evidence="9 10">
    <name type="scientific">Kineosporia succinea</name>
    <dbReference type="NCBI Taxonomy" id="84632"/>
    <lineage>
        <taxon>Bacteria</taxon>
        <taxon>Bacillati</taxon>
        <taxon>Actinomycetota</taxon>
        <taxon>Actinomycetes</taxon>
        <taxon>Kineosporiales</taxon>
        <taxon>Kineosporiaceae</taxon>
        <taxon>Kineosporia</taxon>
    </lineage>
</organism>
<dbReference type="RefSeq" id="WP_307243096.1">
    <property type="nucleotide sequence ID" value="NZ_JAUSQZ010000001.1"/>
</dbReference>
<feature type="transmembrane region" description="Helical" evidence="7">
    <location>
        <begin position="195"/>
        <end position="216"/>
    </location>
</feature>
<keyword evidence="5 7" id="KW-0472">Membrane</keyword>